<organism evidence="2 3">
    <name type="scientific">Klebsiella phage 6937</name>
    <dbReference type="NCBI Taxonomy" id="2912294"/>
    <lineage>
        <taxon>Viruses</taxon>
        <taxon>Duplodnaviria</taxon>
        <taxon>Heunggongvirae</taxon>
        <taxon>Uroviricota</taxon>
        <taxon>Caudoviricetes</taxon>
        <taxon>Autographivirales</taxon>
        <taxon>Autonotataviridae</taxon>
        <taxon>Melnykvirinae</taxon>
        <taxon>Cullenvirus</taxon>
        <taxon>Cullenvirus 6937</taxon>
    </lineage>
</organism>
<proteinExistence type="predicted"/>
<evidence type="ECO:0008006" key="4">
    <source>
        <dbReference type="Google" id="ProtNLM"/>
    </source>
</evidence>
<reference evidence="2" key="1">
    <citation type="submission" date="2021-11" db="EMBL/GenBank/DDBJ databases">
        <title>The TAILOR 12: Case summaries of 12 patient that have undergone phage therapy for multidrug-resistant infections.</title>
        <authorList>
            <person name="Green S."/>
            <person name="Terwilliger A."/>
            <person name="Clark J."/>
            <person name="Salazar K."/>
            <person name="Maresso A."/>
        </authorList>
    </citation>
    <scope>NUCLEOTIDE SEQUENCE</scope>
</reference>
<evidence type="ECO:0000313" key="2">
    <source>
        <dbReference type="EMBL" id="URY99136.1"/>
    </source>
</evidence>
<gene>
    <name evidence="2" type="ORF">6937_0005</name>
</gene>
<keyword evidence="1" id="KW-0472">Membrane</keyword>
<dbReference type="Pfam" id="PF23793">
    <property type="entry name" value="LysC"/>
    <property type="match status" value="1"/>
</dbReference>
<feature type="transmembrane region" description="Helical" evidence="1">
    <location>
        <begin position="12"/>
        <end position="33"/>
    </location>
</feature>
<dbReference type="PROSITE" id="PS51257">
    <property type="entry name" value="PROKAR_LIPOPROTEIN"/>
    <property type="match status" value="1"/>
</dbReference>
<keyword evidence="1" id="KW-1133">Transmembrane helix</keyword>
<keyword evidence="1" id="KW-0812">Transmembrane</keyword>
<protein>
    <recommendedName>
        <fullName evidence="4">Rz1 lytic protein</fullName>
    </recommendedName>
</protein>
<evidence type="ECO:0000313" key="3">
    <source>
        <dbReference type="Proteomes" id="UP001055992"/>
    </source>
</evidence>
<name>A0A9E7M741_9CAUD</name>
<evidence type="ECO:0000256" key="1">
    <source>
        <dbReference type="SAM" id="Phobius"/>
    </source>
</evidence>
<sequence length="98" mass="10965">MLNFKVQNPSWSVFTFATQVTIVLYCLMSLTGCGKQIVRYERVAPYVPESLYDPCTPPALPEGALDQLTLEKHILDLYGVVSGCNDDKLQIKKLIEGK</sequence>
<accession>A0A9E7M741</accession>
<keyword evidence="3" id="KW-1185">Reference proteome</keyword>
<dbReference type="InterPro" id="IPR058979">
    <property type="entry name" value="LysC-like"/>
</dbReference>
<dbReference type="EMBL" id="OL362270">
    <property type="protein sequence ID" value="URY99136.1"/>
    <property type="molecule type" value="Genomic_DNA"/>
</dbReference>
<dbReference type="Proteomes" id="UP001055992">
    <property type="component" value="Segment"/>
</dbReference>